<proteinExistence type="predicted"/>
<comment type="caution">
    <text evidence="2">The sequence shown here is derived from an EMBL/GenBank/DDBJ whole genome shotgun (WGS) entry which is preliminary data.</text>
</comment>
<feature type="transmembrane region" description="Helical" evidence="1">
    <location>
        <begin position="38"/>
        <end position="64"/>
    </location>
</feature>
<sequence length="77" mass="9164">MQNNKKLPFVRFLFGKLPEKEFLTFNEADRVRIYYKALILFIFLTMTSIILFILTAPFLGYYFFSLGQEVGRFFMGT</sequence>
<gene>
    <name evidence="2" type="ORF">COW36_03425</name>
</gene>
<keyword evidence="1" id="KW-0812">Transmembrane</keyword>
<evidence type="ECO:0000313" key="2">
    <source>
        <dbReference type="EMBL" id="PIW18761.1"/>
    </source>
</evidence>
<reference evidence="2 3" key="1">
    <citation type="submission" date="2017-09" db="EMBL/GenBank/DDBJ databases">
        <title>Depth-based differentiation of microbial function through sediment-hosted aquifers and enrichment of novel symbionts in the deep terrestrial subsurface.</title>
        <authorList>
            <person name="Probst A.J."/>
            <person name="Ladd B."/>
            <person name="Jarett J.K."/>
            <person name="Geller-Mcgrath D.E."/>
            <person name="Sieber C.M."/>
            <person name="Emerson J.B."/>
            <person name="Anantharaman K."/>
            <person name="Thomas B.C."/>
            <person name="Malmstrom R."/>
            <person name="Stieglmeier M."/>
            <person name="Klingl A."/>
            <person name="Woyke T."/>
            <person name="Ryan C.M."/>
            <person name="Banfield J.F."/>
        </authorList>
    </citation>
    <scope>NUCLEOTIDE SEQUENCE [LARGE SCALE GENOMIC DNA]</scope>
    <source>
        <strain evidence="2">CG17_big_fil_post_rev_8_21_14_2_50_48_46</strain>
    </source>
</reference>
<name>A0A2M7G9G8_9BACT</name>
<protein>
    <submittedName>
        <fullName evidence="2">Uncharacterized protein</fullName>
    </submittedName>
</protein>
<keyword evidence="1" id="KW-0472">Membrane</keyword>
<dbReference type="EMBL" id="PFFQ01000011">
    <property type="protein sequence ID" value="PIW18761.1"/>
    <property type="molecule type" value="Genomic_DNA"/>
</dbReference>
<dbReference type="Proteomes" id="UP000231019">
    <property type="component" value="Unassembled WGS sequence"/>
</dbReference>
<dbReference type="AlphaFoldDB" id="A0A2M7G9G8"/>
<evidence type="ECO:0000256" key="1">
    <source>
        <dbReference type="SAM" id="Phobius"/>
    </source>
</evidence>
<accession>A0A2M7G9G8</accession>
<evidence type="ECO:0000313" key="3">
    <source>
        <dbReference type="Proteomes" id="UP000231019"/>
    </source>
</evidence>
<organism evidence="2 3">
    <name type="scientific">bacterium (Candidatus Blackallbacteria) CG17_big_fil_post_rev_8_21_14_2_50_48_46</name>
    <dbReference type="NCBI Taxonomy" id="2014261"/>
    <lineage>
        <taxon>Bacteria</taxon>
        <taxon>Candidatus Blackallbacteria</taxon>
    </lineage>
</organism>
<keyword evidence="1" id="KW-1133">Transmembrane helix</keyword>